<evidence type="ECO:0000256" key="3">
    <source>
        <dbReference type="ARBA" id="ARBA00022448"/>
    </source>
</evidence>
<evidence type="ECO:0008006" key="16">
    <source>
        <dbReference type="Google" id="ProtNLM"/>
    </source>
</evidence>
<dbReference type="FunFam" id="3.40.50.300:FF:000293">
    <property type="entry name" value="ATP binding cassette subfamily C member 1"/>
    <property type="match status" value="1"/>
</dbReference>
<feature type="transmembrane region" description="Helical" evidence="11">
    <location>
        <begin position="560"/>
        <end position="579"/>
    </location>
</feature>
<organism evidence="14 15">
    <name type="scientific">Elysia crispata</name>
    <name type="common">lettuce slug</name>
    <dbReference type="NCBI Taxonomy" id="231223"/>
    <lineage>
        <taxon>Eukaryota</taxon>
        <taxon>Metazoa</taxon>
        <taxon>Spiralia</taxon>
        <taxon>Lophotrochozoa</taxon>
        <taxon>Mollusca</taxon>
        <taxon>Gastropoda</taxon>
        <taxon>Heterobranchia</taxon>
        <taxon>Euthyneura</taxon>
        <taxon>Panpulmonata</taxon>
        <taxon>Sacoglossa</taxon>
        <taxon>Placobranchoidea</taxon>
        <taxon>Plakobranchidae</taxon>
        <taxon>Elysia</taxon>
    </lineage>
</organism>
<dbReference type="Gene3D" id="1.20.1560.10">
    <property type="entry name" value="ABC transporter type 1, transmembrane domain"/>
    <property type="match status" value="2"/>
</dbReference>
<sequence>MESCLENALPSGEKSGPACDNLQGDSFGTEEGKGVAESIGEHLVTTFQLYEGSTLVWLMAPFCLVYLASLKADTGFRVWPAGKMLMKVVFAGLICMVGAQAFAGGQYLDMVKATDTSRLSTFIMVLLVLELKRTNEGAKSMVQYLFWPLSLLATLAAVSVSLMNQEATESPVNFLLSLGCLCAVTTHSVLSRFPQVEPSESDSDKQPSHPEDNASYLSDLLFGWITGIVWKSFKYGLTEEDVPGVNYVDSCKAVSLEFDKAWAIEEKKSKERRSKLESDGTTEEVSCDEQELNGRSGPSSTLLSPKKEESKDVRGEGRVNVLMVLIRAFGFKYAIRQFVKGIFELTGLSFAIAMESLLHYLQDRDNQPIEKGYMLVTILFIVSTMPHIGHERIWISVIRLNRQLKTALKIAIYKKALRMTNASKKDKTTGEIVSIMAEDCDRLINESNIMFFLFTSPIQVTMALILLYKQIGNATFVGLALLLTLLPLNAWCGKKIAALDKEKTKVQDERVKFMNEIINGIKVLKLYAWEKAFARKVNEIRVKEFNLLKSICQLEASIDFMFRAIPILVRILGYAIFIYSTGLHLDPVKAIVTAHLFGNLNHPFSVMVLIIPNFVKAKYSMTRIDDFLNSPEIPEDAVVVDPEAESAITIKDGTFKWDPSMENPTLKNINLRIPQGSLTAVVGLVGVGKSSLLSAMLGEIEKEKGKVTVKSRAAYVPQEAWILNASFKDNLLFGSEFSHQRYEKVLDACALRQDLKVLTAGDKTEIGEKGINLSGGQKQRVSLARAVYDQADIYLLDDPLSAVDAHVGKHIFNHVIGHQGMLAGKTRVLVTHGIHWLPLVDNVVVLRDGKVSEQGTYKELLTHDGAFAQFLKDALAHERPDMKFIDVKEDKGIQRMKSKVLNRLTSLEAGTPMNESSDSSEDEGKLSDGSKTSKEKKPTIDDIFADIIANQDNGEVTEVSSEEENTAGDTKEGKLIDEEDVEFGNVSSDVYKTYGSRVGWKHFVAFAVIFNILVIGRDYKEIWLGHWSADELLKNDSLSHTPEYQKATLNYIAGFALLGVTEIVAALVYCIYTKVMSLKAANKLHWELLRNILRAPMSFFDTTPAGRILTRFSKDVNTVDHLGNNMRDGIRTCFNVIVKILTICVTTPQVIVILPFIAALFFVIQRLFVPAALQIRRYCTKSSTPVAVHFTETLSGTESVRAYGAQARFTKDMEKRLETHLKNENFHMWLDAWYSFRVNALAAVMVLAISLIVVLDTSYSPPMAALFITWSDDFLHCLKHFLHFCIRTEKDMVSLERLLEFSAKPQEAPWELSEPNEESTSAAVSVKSLPSDTDKNGNKGDSATQWPQSGAVVFDQYKARYRNELDLTLKGVTCAIKCGEKVGVVGRTAAGKSTLMNALFRLIEADDGNIDVDGMNISSLGLHALRRNLTILPQDPVIFGGSLRINLDPVGERSSEELWEALRHAHLKTFVEGLPDQLEYNCGEGGKNLSVGQRQLICLARTLLQKSHILVLDEATAAVDVETDELIQKTIREEFTQCTVLAIAHRLKTIIDYDRILVMEHGTVKEFDTPKNLLADPTSTFYSMAKESNLV</sequence>
<dbReference type="CDD" id="cd18580">
    <property type="entry name" value="ABC_6TM_ABCC_D2"/>
    <property type="match status" value="1"/>
</dbReference>
<keyword evidence="7" id="KW-0067">ATP-binding</keyword>
<protein>
    <recommendedName>
        <fullName evidence="16">Multidrug resistance-associated protein 1</fullName>
    </recommendedName>
</protein>
<evidence type="ECO:0000256" key="5">
    <source>
        <dbReference type="ARBA" id="ARBA00022737"/>
    </source>
</evidence>
<dbReference type="InterPro" id="IPR003439">
    <property type="entry name" value="ABC_transporter-like_ATP-bd"/>
</dbReference>
<dbReference type="PROSITE" id="PS50929">
    <property type="entry name" value="ABC_TM1F"/>
    <property type="match status" value="2"/>
</dbReference>
<feature type="compositionally biased region" description="Polar residues" evidence="10">
    <location>
        <begin position="1318"/>
        <end position="1331"/>
    </location>
</feature>
<feature type="region of interest" description="Disordered" evidence="10">
    <location>
        <begin position="954"/>
        <end position="974"/>
    </location>
</feature>
<comment type="subcellular location">
    <subcellularLocation>
        <location evidence="1">Vacuole membrane</location>
        <topology evidence="1">Multi-pass membrane protein</topology>
    </subcellularLocation>
</comment>
<dbReference type="InterPro" id="IPR027417">
    <property type="entry name" value="P-loop_NTPase"/>
</dbReference>
<evidence type="ECO:0000313" key="14">
    <source>
        <dbReference type="EMBL" id="KAK3796140.1"/>
    </source>
</evidence>
<dbReference type="CDD" id="cd03244">
    <property type="entry name" value="ABCC_MRP_domain2"/>
    <property type="match status" value="1"/>
</dbReference>
<feature type="transmembrane region" description="Helical" evidence="11">
    <location>
        <begin position="342"/>
        <end position="361"/>
    </location>
</feature>
<reference evidence="14" key="1">
    <citation type="journal article" date="2023" name="G3 (Bethesda)">
        <title>A reference genome for the long-term kleptoplast-retaining sea slug Elysia crispata morphotype clarki.</title>
        <authorList>
            <person name="Eastman K.E."/>
            <person name="Pendleton A.L."/>
            <person name="Shaikh M.A."/>
            <person name="Suttiyut T."/>
            <person name="Ogas R."/>
            <person name="Tomko P."/>
            <person name="Gavelis G."/>
            <person name="Widhalm J.R."/>
            <person name="Wisecaver J.H."/>
        </authorList>
    </citation>
    <scope>NUCLEOTIDE SEQUENCE</scope>
    <source>
        <strain evidence="14">ECLA1</strain>
    </source>
</reference>
<dbReference type="InterPro" id="IPR003593">
    <property type="entry name" value="AAA+_ATPase"/>
</dbReference>
<dbReference type="Proteomes" id="UP001283361">
    <property type="component" value="Unassembled WGS sequence"/>
</dbReference>
<dbReference type="SMART" id="SM00382">
    <property type="entry name" value="AAA"/>
    <property type="match status" value="2"/>
</dbReference>
<dbReference type="PANTHER" id="PTHR24223:SF443">
    <property type="entry name" value="MULTIDRUG-RESISTANCE LIKE PROTEIN 1, ISOFORM I"/>
    <property type="match status" value="1"/>
</dbReference>
<evidence type="ECO:0000256" key="2">
    <source>
        <dbReference type="ARBA" id="ARBA00009726"/>
    </source>
</evidence>
<feature type="transmembrane region" description="Helical" evidence="11">
    <location>
        <begin position="373"/>
        <end position="395"/>
    </location>
</feature>
<dbReference type="GO" id="GO:0140359">
    <property type="term" value="F:ABC-type transporter activity"/>
    <property type="evidence" value="ECO:0007669"/>
    <property type="project" value="InterPro"/>
</dbReference>
<proteinExistence type="inferred from homology"/>
<dbReference type="PROSITE" id="PS50893">
    <property type="entry name" value="ABC_TRANSPORTER_2"/>
    <property type="match status" value="2"/>
</dbReference>
<dbReference type="Pfam" id="PF00005">
    <property type="entry name" value="ABC_tran"/>
    <property type="match status" value="2"/>
</dbReference>
<feature type="domain" description="ABC transmembrane type-1" evidence="13">
    <location>
        <begin position="1004"/>
        <end position="1269"/>
    </location>
</feature>
<dbReference type="InterPro" id="IPR044726">
    <property type="entry name" value="ABCC_6TM_D2"/>
</dbReference>
<dbReference type="CDD" id="cd03250">
    <property type="entry name" value="ABCC_MRP_domain1"/>
    <property type="match status" value="1"/>
</dbReference>
<dbReference type="PROSITE" id="PS00211">
    <property type="entry name" value="ABC_TRANSPORTER_1"/>
    <property type="match status" value="2"/>
</dbReference>
<feature type="transmembrane region" description="Helical" evidence="11">
    <location>
        <begin position="591"/>
        <end position="615"/>
    </location>
</feature>
<name>A0AAE1E796_9GAST</name>
<evidence type="ECO:0000256" key="10">
    <source>
        <dbReference type="SAM" id="MobiDB-lite"/>
    </source>
</evidence>
<feature type="domain" description="ABC transmembrane type-1" evidence="13">
    <location>
        <begin position="398"/>
        <end position="616"/>
    </location>
</feature>
<accession>A0AAE1E796</accession>
<feature type="transmembrane region" description="Helical" evidence="11">
    <location>
        <begin position="1136"/>
        <end position="1164"/>
    </location>
</feature>
<evidence type="ECO:0000256" key="1">
    <source>
        <dbReference type="ARBA" id="ARBA00004128"/>
    </source>
</evidence>
<feature type="domain" description="ABC transporter" evidence="12">
    <location>
        <begin position="1351"/>
        <end position="1586"/>
    </location>
</feature>
<evidence type="ECO:0000256" key="6">
    <source>
        <dbReference type="ARBA" id="ARBA00022741"/>
    </source>
</evidence>
<dbReference type="GO" id="GO:0005774">
    <property type="term" value="C:vacuolar membrane"/>
    <property type="evidence" value="ECO:0007669"/>
    <property type="project" value="UniProtKB-SubCell"/>
</dbReference>
<dbReference type="GO" id="GO:0005524">
    <property type="term" value="F:ATP binding"/>
    <property type="evidence" value="ECO:0007669"/>
    <property type="project" value="UniProtKB-KW"/>
</dbReference>
<feature type="transmembrane region" description="Helical" evidence="11">
    <location>
        <begin position="998"/>
        <end position="1016"/>
    </location>
</feature>
<feature type="compositionally biased region" description="Basic and acidic residues" evidence="10">
    <location>
        <begin position="922"/>
        <end position="936"/>
    </location>
</feature>
<keyword evidence="5" id="KW-0677">Repeat</keyword>
<feature type="region of interest" description="Disordered" evidence="10">
    <location>
        <begin position="1309"/>
        <end position="1344"/>
    </location>
</feature>
<dbReference type="FunFam" id="1.20.1560.10:FF:000013">
    <property type="entry name" value="ABC transporter C family member 2"/>
    <property type="match status" value="1"/>
</dbReference>
<feature type="transmembrane region" description="Helical" evidence="11">
    <location>
        <begin position="1051"/>
        <end position="1072"/>
    </location>
</feature>
<dbReference type="FunFam" id="3.40.50.300:FF:000074">
    <property type="entry name" value="Multidrug resistance-associated protein 5 isoform 1"/>
    <property type="match status" value="1"/>
</dbReference>
<feature type="domain" description="ABC transporter" evidence="12">
    <location>
        <begin position="648"/>
        <end position="873"/>
    </location>
</feature>
<dbReference type="SUPFAM" id="SSF90123">
    <property type="entry name" value="ABC transporter transmembrane region"/>
    <property type="match status" value="2"/>
</dbReference>
<dbReference type="Pfam" id="PF00664">
    <property type="entry name" value="ABC_membrane"/>
    <property type="match status" value="2"/>
</dbReference>
<keyword evidence="3" id="KW-0813">Transport</keyword>
<comment type="similarity">
    <text evidence="2">Belongs to the ABC transporter superfamily. ABCC family. Conjugate transporter (TC 3.A.1.208) subfamily.</text>
</comment>
<keyword evidence="8 11" id="KW-1133">Transmembrane helix</keyword>
<evidence type="ECO:0000256" key="4">
    <source>
        <dbReference type="ARBA" id="ARBA00022692"/>
    </source>
</evidence>
<feature type="compositionally biased region" description="Acidic residues" evidence="10">
    <location>
        <begin position="280"/>
        <end position="291"/>
    </location>
</feature>
<comment type="caution">
    <text evidence="14">The sequence shown here is derived from an EMBL/GenBank/DDBJ whole genome shotgun (WGS) entry which is preliminary data.</text>
</comment>
<dbReference type="SUPFAM" id="SSF52540">
    <property type="entry name" value="P-loop containing nucleoside triphosphate hydrolases"/>
    <property type="match status" value="2"/>
</dbReference>
<keyword evidence="4 11" id="KW-0812">Transmembrane</keyword>
<feature type="region of interest" description="Disordered" evidence="10">
    <location>
        <begin position="904"/>
        <end position="936"/>
    </location>
</feature>
<feature type="transmembrane region" description="Helical" evidence="11">
    <location>
        <begin position="144"/>
        <end position="162"/>
    </location>
</feature>
<dbReference type="EMBL" id="JAWDGP010000919">
    <property type="protein sequence ID" value="KAK3796140.1"/>
    <property type="molecule type" value="Genomic_DNA"/>
</dbReference>
<evidence type="ECO:0000256" key="9">
    <source>
        <dbReference type="ARBA" id="ARBA00023136"/>
    </source>
</evidence>
<feature type="region of interest" description="Disordered" evidence="10">
    <location>
        <begin position="272"/>
        <end position="311"/>
    </location>
</feature>
<evidence type="ECO:0000313" key="15">
    <source>
        <dbReference type="Proteomes" id="UP001283361"/>
    </source>
</evidence>
<feature type="transmembrane region" description="Helical" evidence="11">
    <location>
        <begin position="1234"/>
        <end position="1255"/>
    </location>
</feature>
<dbReference type="InterPro" id="IPR017871">
    <property type="entry name" value="ABC_transporter-like_CS"/>
</dbReference>
<dbReference type="InterPro" id="IPR011527">
    <property type="entry name" value="ABC1_TM_dom"/>
</dbReference>
<dbReference type="InterPro" id="IPR050173">
    <property type="entry name" value="ABC_transporter_C-like"/>
</dbReference>
<dbReference type="PANTHER" id="PTHR24223">
    <property type="entry name" value="ATP-BINDING CASSETTE SUB-FAMILY C"/>
    <property type="match status" value="1"/>
</dbReference>
<evidence type="ECO:0000259" key="13">
    <source>
        <dbReference type="PROSITE" id="PS50929"/>
    </source>
</evidence>
<dbReference type="FunFam" id="1.20.1560.10:FF:000006">
    <property type="entry name" value="ATP-binding cassette, sub-family C (CFTR/MRP), member 9"/>
    <property type="match status" value="1"/>
</dbReference>
<keyword evidence="9 11" id="KW-0472">Membrane</keyword>
<evidence type="ECO:0000259" key="12">
    <source>
        <dbReference type="PROSITE" id="PS50893"/>
    </source>
</evidence>
<evidence type="ECO:0000256" key="11">
    <source>
        <dbReference type="SAM" id="Phobius"/>
    </source>
</evidence>
<feature type="transmembrane region" description="Helical" evidence="11">
    <location>
        <begin position="474"/>
        <end position="493"/>
    </location>
</feature>
<dbReference type="Gene3D" id="3.40.50.300">
    <property type="entry name" value="P-loop containing nucleotide triphosphate hydrolases"/>
    <property type="match status" value="2"/>
</dbReference>
<feature type="transmembrane region" description="Helical" evidence="11">
    <location>
        <begin position="449"/>
        <end position="468"/>
    </location>
</feature>
<evidence type="ECO:0000256" key="8">
    <source>
        <dbReference type="ARBA" id="ARBA00022989"/>
    </source>
</evidence>
<feature type="transmembrane region" description="Helical" evidence="11">
    <location>
        <begin position="54"/>
        <end position="72"/>
    </location>
</feature>
<evidence type="ECO:0000256" key="7">
    <source>
        <dbReference type="ARBA" id="ARBA00022840"/>
    </source>
</evidence>
<keyword evidence="6" id="KW-0547">Nucleotide-binding</keyword>
<gene>
    <name evidence="14" type="ORF">RRG08_018142</name>
</gene>
<dbReference type="InterPro" id="IPR036640">
    <property type="entry name" value="ABC1_TM_sf"/>
</dbReference>
<keyword evidence="15" id="KW-1185">Reference proteome</keyword>
<feature type="transmembrane region" description="Helical" evidence="11">
    <location>
        <begin position="84"/>
        <end position="104"/>
    </location>
</feature>
<dbReference type="GO" id="GO:0016887">
    <property type="term" value="F:ATP hydrolysis activity"/>
    <property type="evidence" value="ECO:0007669"/>
    <property type="project" value="InterPro"/>
</dbReference>